<protein>
    <submittedName>
        <fullName evidence="2">Uncharacterized protein</fullName>
    </submittedName>
</protein>
<dbReference type="Proteomes" id="UP000290540">
    <property type="component" value="Unassembled WGS sequence"/>
</dbReference>
<feature type="region of interest" description="Disordered" evidence="1">
    <location>
        <begin position="82"/>
        <end position="140"/>
    </location>
</feature>
<feature type="region of interest" description="Disordered" evidence="1">
    <location>
        <begin position="1"/>
        <end position="60"/>
    </location>
</feature>
<dbReference type="EMBL" id="MQTW01002314">
    <property type="protein sequence ID" value="RYC77412.1"/>
    <property type="molecule type" value="Genomic_DNA"/>
</dbReference>
<proteinExistence type="predicted"/>
<accession>A0A4Q2UU17</accession>
<dbReference type="AlphaFoldDB" id="A0A4Q2UU17"/>
<organism evidence="2 3">
    <name type="scientific">Fusarium oxysporum f. sp. narcissi</name>
    <dbReference type="NCBI Taxonomy" id="451672"/>
    <lineage>
        <taxon>Eukaryota</taxon>
        <taxon>Fungi</taxon>
        <taxon>Dikarya</taxon>
        <taxon>Ascomycota</taxon>
        <taxon>Pezizomycotina</taxon>
        <taxon>Sordariomycetes</taxon>
        <taxon>Hypocreomycetidae</taxon>
        <taxon>Hypocreales</taxon>
        <taxon>Nectriaceae</taxon>
        <taxon>Fusarium</taxon>
        <taxon>Fusarium oxysporum species complex</taxon>
    </lineage>
</organism>
<reference evidence="2 3" key="1">
    <citation type="submission" date="2016-12" db="EMBL/GenBank/DDBJ databases">
        <title>Draft genome sequence of Fusarium oxysporum causing rot on Narcissus.</title>
        <authorList>
            <person name="Armitage A.D."/>
            <person name="Taylor A."/>
            <person name="Clarkson J.P."/>
            <person name="Harrison R.J."/>
            <person name="Jackson A.C."/>
        </authorList>
    </citation>
    <scope>NUCLEOTIDE SEQUENCE [LARGE SCALE GENOMIC DNA]</scope>
    <source>
        <strain evidence="2 3">N139</strain>
    </source>
</reference>
<name>A0A4Q2UU17_FUSOX</name>
<evidence type="ECO:0000313" key="3">
    <source>
        <dbReference type="Proteomes" id="UP000290540"/>
    </source>
</evidence>
<feature type="compositionally biased region" description="Basic and acidic residues" evidence="1">
    <location>
        <begin position="125"/>
        <end position="140"/>
    </location>
</feature>
<evidence type="ECO:0000256" key="1">
    <source>
        <dbReference type="SAM" id="MobiDB-lite"/>
    </source>
</evidence>
<evidence type="ECO:0000313" key="2">
    <source>
        <dbReference type="EMBL" id="RYC77412.1"/>
    </source>
</evidence>
<comment type="caution">
    <text evidence="2">The sequence shown here is derived from an EMBL/GenBank/DDBJ whole genome shotgun (WGS) entry which is preliminary data.</text>
</comment>
<sequence>MYAHRHAHEKGSSQEEVPSWEGGKSLRGLMGGSSSDDDAIGHWADDRGQARGRRNRDEKGLIEIYGRGLGSMVAEHSRANKLASPRLGSASSSSSSLKAIPVQDENVSGLSLHTRRSRHHAQSASEDRDRYPLVDFHKPQ</sequence>
<gene>
    <name evidence="2" type="ORF">BFJ63_vAg19714</name>
</gene>
<feature type="compositionally biased region" description="Basic and acidic residues" evidence="1">
    <location>
        <begin position="39"/>
        <end position="60"/>
    </location>
</feature>